<keyword evidence="8" id="KW-1185">Reference proteome</keyword>
<evidence type="ECO:0000313" key="7">
    <source>
        <dbReference type="EMBL" id="RQG97764.1"/>
    </source>
</evidence>
<dbReference type="InterPro" id="IPR007050">
    <property type="entry name" value="HTH_bacterioopsin"/>
</dbReference>
<reference evidence="7 8" key="1">
    <citation type="submission" date="2018-10" db="EMBL/GenBank/DDBJ databases">
        <title>Natrarchaeobius chitinivorans gen. nov., sp. nov., and Natrarchaeobius haloalkaliphilus sp. nov., alkaliphilic, chitin-utilizing haloarchaea from hypersaline alkaline lakes.</title>
        <authorList>
            <person name="Sorokin D.Y."/>
            <person name="Elcheninov A.G."/>
            <person name="Kostrikina N.A."/>
            <person name="Bale N.J."/>
            <person name="Sinninghe Damste J.S."/>
            <person name="Khijniak T.V."/>
            <person name="Kublanov I.V."/>
            <person name="Toshchakov S.V."/>
        </authorList>
    </citation>
    <scope>NUCLEOTIDE SEQUENCE [LARGE SCALE GENOMIC DNA]</scope>
    <source>
        <strain evidence="7 8">AArcht4T</strain>
    </source>
</reference>
<dbReference type="InterPro" id="IPR029016">
    <property type="entry name" value="GAF-like_dom_sf"/>
</dbReference>
<evidence type="ECO:0000259" key="6">
    <source>
        <dbReference type="Pfam" id="PF15915"/>
    </source>
</evidence>
<evidence type="ECO:0000256" key="1">
    <source>
        <dbReference type="ARBA" id="ARBA00023015"/>
    </source>
</evidence>
<dbReference type="Proteomes" id="UP000282323">
    <property type="component" value="Unassembled WGS sequence"/>
</dbReference>
<evidence type="ECO:0000259" key="3">
    <source>
        <dbReference type="Pfam" id="PF04967"/>
    </source>
</evidence>
<evidence type="ECO:0008006" key="9">
    <source>
        <dbReference type="Google" id="ProtNLM"/>
    </source>
</evidence>
<organism evidence="7 8">
    <name type="scientific">Natrarchaeobius chitinivorans</name>
    <dbReference type="NCBI Taxonomy" id="1679083"/>
    <lineage>
        <taxon>Archaea</taxon>
        <taxon>Methanobacteriati</taxon>
        <taxon>Methanobacteriota</taxon>
        <taxon>Stenosarchaea group</taxon>
        <taxon>Halobacteria</taxon>
        <taxon>Halobacteriales</taxon>
        <taxon>Natrialbaceae</taxon>
        <taxon>Natrarchaeobius</taxon>
    </lineage>
</organism>
<feature type="domain" description="MEDS" evidence="5">
    <location>
        <begin position="33"/>
        <end position="188"/>
    </location>
</feature>
<dbReference type="InterPro" id="IPR031803">
    <property type="entry name" value="BAT_GAF/HTH-assoc"/>
</dbReference>
<dbReference type="PANTHER" id="PTHR34236">
    <property type="entry name" value="DIMETHYL SULFOXIDE REDUCTASE TRANSCRIPTIONAL ACTIVATOR"/>
    <property type="match status" value="1"/>
</dbReference>
<feature type="domain" description="HTH bat-type" evidence="3">
    <location>
        <begin position="742"/>
        <end position="791"/>
    </location>
</feature>
<dbReference type="Pfam" id="PF13185">
    <property type="entry name" value="GAF_2"/>
    <property type="match status" value="1"/>
</dbReference>
<feature type="domain" description="Bacterioopsin transcriptional activator GAF and HTH associated" evidence="6">
    <location>
        <begin position="581"/>
        <end position="735"/>
    </location>
</feature>
<keyword evidence="2" id="KW-0804">Transcription</keyword>
<evidence type="ECO:0000256" key="2">
    <source>
        <dbReference type="ARBA" id="ARBA00023163"/>
    </source>
</evidence>
<dbReference type="Gene3D" id="3.30.450.40">
    <property type="match status" value="1"/>
</dbReference>
<proteinExistence type="predicted"/>
<feature type="domain" description="GAF" evidence="4">
    <location>
        <begin position="427"/>
        <end position="569"/>
    </location>
</feature>
<dbReference type="Pfam" id="PF15915">
    <property type="entry name" value="BAT"/>
    <property type="match status" value="1"/>
</dbReference>
<dbReference type="OrthoDB" id="165911at2157"/>
<dbReference type="EMBL" id="REGA01000001">
    <property type="protein sequence ID" value="RQG97764.1"/>
    <property type="molecule type" value="Genomic_DNA"/>
</dbReference>
<dbReference type="Pfam" id="PF14417">
    <property type="entry name" value="MEDS"/>
    <property type="match status" value="1"/>
</dbReference>
<dbReference type="RefSeq" id="WP_124193743.1">
    <property type="nucleotide sequence ID" value="NZ_REGA01000001.1"/>
</dbReference>
<dbReference type="AlphaFoldDB" id="A0A3N6MAS3"/>
<keyword evidence="1" id="KW-0805">Transcription regulation</keyword>
<dbReference type="SUPFAM" id="SSF55781">
    <property type="entry name" value="GAF domain-like"/>
    <property type="match status" value="1"/>
</dbReference>
<sequence length="799" mass="89545">MDSTNELTEHVRRGDREESLQFDRWSGDDVGSHFVFVYENTREKLAVITEFLARGLENGENCLAIYEREFVERLEPALHARGIDVPKAIQDGDLTFKTPAETYLAGEETTPDALGHWLAEFADGTGDAVDRISGGMSWAVDTVSESVLSEYERRSDRIIQNSELTVLCPYDRNSFSDEFLFEIVEHHPMYRTPTGSCVNPFQRDGTTPAQPIDEGLFDEVIDTLEDLSRYSSQTQTIAAVTELAEFIDGTGIDDRREFASCVVDAISTIFFPSHTAIWQYDNDSGQFESTPATNSRFEGLEFRTDALSDQAWDVYANSREVETKSLSAATIPETSDDLPIDEGIFVPLGRHGVLVVVFPRYVSLTDSEIAVVHMLQTKIRTALDTISYDRELQRYDARLEDQTERIETLEEIVSLHQGANHELVRSTSRAELEERVCKQLVESPSIEFAWFGTWDPAETELTPTAASETGEGYLEAVAAAGESQNLEPAITACRNGRSTVTEDAYTDPPFEPWRAQALRRGYRSIASVPVEFKDARYGVLTAYSEDPYAFGSYTRRALENLGKCVGHAISARQKKKALITDRVTELTLRIRDESLPIVALADLLDTRISFDGIVPQSEGHPRTYFTVHDCARADVENAAVQSYGISDLSHVVKRGDGHLFASTVDDTCFFGRLLDFGGVPNALEATGTEAEIAVEIPEGTSASSLLSMLEDRFERVEVQSQETRERKFRARDEFKQEFEEQLSDRQKEVLRTAYYSGFFESPRESTGQDLADQLDVSQPTVTENIRSAEREFLTLLFEG</sequence>
<dbReference type="PANTHER" id="PTHR34236:SF1">
    <property type="entry name" value="DIMETHYL SULFOXIDE REDUCTASE TRANSCRIPTIONAL ACTIVATOR"/>
    <property type="match status" value="1"/>
</dbReference>
<dbReference type="InterPro" id="IPR003018">
    <property type="entry name" value="GAF"/>
</dbReference>
<name>A0A3N6MAS3_NATCH</name>
<protein>
    <recommendedName>
        <fullName evidence="9">GAF domain-containing protein</fullName>
    </recommendedName>
</protein>
<accession>A0A3N6MAS3</accession>
<evidence type="ECO:0000313" key="8">
    <source>
        <dbReference type="Proteomes" id="UP000282323"/>
    </source>
</evidence>
<comment type="caution">
    <text evidence="7">The sequence shown here is derived from an EMBL/GenBank/DDBJ whole genome shotgun (WGS) entry which is preliminary data.</text>
</comment>
<dbReference type="InterPro" id="IPR025847">
    <property type="entry name" value="MEDS_domain"/>
</dbReference>
<gene>
    <name evidence="7" type="ORF">EA473_00680</name>
</gene>
<evidence type="ECO:0000259" key="4">
    <source>
        <dbReference type="Pfam" id="PF13185"/>
    </source>
</evidence>
<dbReference type="Pfam" id="PF04967">
    <property type="entry name" value="HTH_10"/>
    <property type="match status" value="1"/>
</dbReference>
<evidence type="ECO:0000259" key="5">
    <source>
        <dbReference type="Pfam" id="PF14417"/>
    </source>
</evidence>